<dbReference type="EMBL" id="BNAD01000001">
    <property type="protein sequence ID" value="GHE15231.1"/>
    <property type="molecule type" value="Genomic_DNA"/>
</dbReference>
<keyword evidence="2" id="KW-1185">Reference proteome</keyword>
<reference evidence="2" key="1">
    <citation type="journal article" date="2019" name="Int. J. Syst. Evol. Microbiol.">
        <title>The Global Catalogue of Microorganisms (GCM) 10K type strain sequencing project: providing services to taxonomists for standard genome sequencing and annotation.</title>
        <authorList>
            <consortium name="The Broad Institute Genomics Platform"/>
            <consortium name="The Broad Institute Genome Sequencing Center for Infectious Disease"/>
            <person name="Wu L."/>
            <person name="Ma J."/>
        </authorList>
    </citation>
    <scope>NUCLEOTIDE SEQUENCE [LARGE SCALE GENOMIC DNA]</scope>
    <source>
        <strain evidence="2">CGMCC 1.12791</strain>
    </source>
</reference>
<gene>
    <name evidence="1" type="ORF">GCM10011376_02470</name>
</gene>
<dbReference type="SUPFAM" id="SSF56112">
    <property type="entry name" value="Protein kinase-like (PK-like)"/>
    <property type="match status" value="1"/>
</dbReference>
<organism evidence="1 2">
    <name type="scientific">Nocardioides flavus</name>
    <name type="common">ex Wang et al. 2016</name>
    <dbReference type="NCBI Taxonomy" id="2058780"/>
    <lineage>
        <taxon>Bacteria</taxon>
        <taxon>Bacillati</taxon>
        <taxon>Actinomycetota</taxon>
        <taxon>Actinomycetes</taxon>
        <taxon>Propionibacteriales</taxon>
        <taxon>Nocardioidaceae</taxon>
        <taxon>Nocardioides</taxon>
    </lineage>
</organism>
<sequence length="441" mass="47854">MPISRPATIILGMAGPQRTHHVALVRDDAVLLAADGSLPRFVQDLEDDDGPDPTAYATTLAGPGVHLAPVVTLPPEDSDDRPDRLHVLALRGAAPAGAVWRRADDLPEPWRSPVRLALEQYAGVAPPRRPDWFRPGWHDRVEAWVDRQLSATGRRRTGPLRTHRVWSISAVLEVPTDRGALWFKACCDHFVAEAAIVHRLARRIGELVPGLVATDDEAGWLLMEPLRGAADSDRAEGAVDAAAPAWARAQVAALDWLDELRAAGCPERGLEATLEGWRAVLATSPELARLTDAERQELPAATARAEALVRELSACGIPDTLSHGDLHPGNVAYDGSEVRIFDWTDGCVSHPFLDGSHLARVLDWYGTGEGEAERVLQAYAGPWRDAFPDADVDRALELAPLADLVFQSVTFAQIAAAAEDGVGDFEGVVLRFTREVIARVR</sequence>
<evidence type="ECO:0000313" key="2">
    <source>
        <dbReference type="Proteomes" id="UP000597341"/>
    </source>
</evidence>
<comment type="caution">
    <text evidence="1">The sequence shown here is derived from an EMBL/GenBank/DDBJ whole genome shotgun (WGS) entry which is preliminary data.</text>
</comment>
<evidence type="ECO:0008006" key="3">
    <source>
        <dbReference type="Google" id="ProtNLM"/>
    </source>
</evidence>
<dbReference type="InterPro" id="IPR011009">
    <property type="entry name" value="Kinase-like_dom_sf"/>
</dbReference>
<proteinExistence type="predicted"/>
<evidence type="ECO:0000313" key="1">
    <source>
        <dbReference type="EMBL" id="GHE15231.1"/>
    </source>
</evidence>
<protein>
    <recommendedName>
        <fullName evidence="3">Phosphotransferase enzyme family protein</fullName>
    </recommendedName>
</protein>
<accession>A0ABQ3HG50</accession>
<dbReference type="Gene3D" id="3.90.1200.10">
    <property type="match status" value="1"/>
</dbReference>
<name>A0ABQ3HG50_9ACTN</name>
<dbReference type="Proteomes" id="UP000597341">
    <property type="component" value="Unassembled WGS sequence"/>
</dbReference>